<proteinExistence type="predicted"/>
<gene>
    <name evidence="1" type="ORF">V2W30_26895</name>
</gene>
<evidence type="ECO:0000313" key="2">
    <source>
        <dbReference type="Proteomes" id="UP001432251"/>
    </source>
</evidence>
<organism evidence="1 2">
    <name type="scientific">Streptomyces citrinus</name>
    <dbReference type="NCBI Taxonomy" id="3118173"/>
    <lineage>
        <taxon>Bacteria</taxon>
        <taxon>Bacillati</taxon>
        <taxon>Actinomycetota</taxon>
        <taxon>Actinomycetes</taxon>
        <taxon>Kitasatosporales</taxon>
        <taxon>Streptomycetaceae</taxon>
        <taxon>Streptomyces</taxon>
    </lineage>
</organism>
<keyword evidence="2" id="KW-1185">Reference proteome</keyword>
<protein>
    <submittedName>
        <fullName evidence="1">TetR/AcrR family transcriptional regulator</fullName>
    </submittedName>
</protein>
<evidence type="ECO:0000313" key="1">
    <source>
        <dbReference type="EMBL" id="WWQ66603.1"/>
    </source>
</evidence>
<dbReference type="Proteomes" id="UP001432251">
    <property type="component" value="Chromosome"/>
</dbReference>
<dbReference type="EMBL" id="CP146022">
    <property type="protein sequence ID" value="WWQ66603.1"/>
    <property type="molecule type" value="Genomic_DNA"/>
</dbReference>
<reference evidence="1" key="1">
    <citation type="journal article" date="2025" name="Int. J. Syst. Evol. Microbiol.">
        <title>Streptomyces citrinus sp. nov., with yellow diffusible pigment.</title>
        <authorList>
            <person name="He Y."/>
            <person name="Yang E."/>
            <person name="Xu J."/>
            <person name="Sun Y."/>
            <person name="Sun L."/>
        </authorList>
    </citation>
    <scope>NUCLEOTIDE SEQUENCE</scope>
    <source>
        <strain evidence="1">Q6</strain>
    </source>
</reference>
<name>A0ACD5AHT3_9ACTN</name>
<sequence>MPGPAGDRREQVVAAAVAEFAAGGFHGATTAGIAGRVGVSQPYLYRLFPDKRALFAAAAEHCFGVLADTLERACRGLRGAPALAAVDVACAGLLAQRREVVLLLLHLAAAAPSSPHPEDARRIRAAWLALGDGVAARTGLSGQALGARLARSLVADVLRGPAGGAGRGR</sequence>
<accession>A0ACD5AHT3</accession>